<dbReference type="PANTHER" id="PTHR45527">
    <property type="entry name" value="NONRIBOSOMAL PEPTIDE SYNTHETASE"/>
    <property type="match status" value="1"/>
</dbReference>
<dbReference type="PROSITE" id="PS50075">
    <property type="entry name" value="CARRIER"/>
    <property type="match status" value="1"/>
</dbReference>
<proteinExistence type="predicted"/>
<protein>
    <submittedName>
        <fullName evidence="5">Amino acid adenylation domain-containing protein</fullName>
    </submittedName>
</protein>
<evidence type="ECO:0000256" key="3">
    <source>
        <dbReference type="ARBA" id="ARBA00022553"/>
    </source>
</evidence>
<evidence type="ECO:0000313" key="5">
    <source>
        <dbReference type="EMBL" id="NJQ03969.1"/>
    </source>
</evidence>
<reference evidence="5 6" key="1">
    <citation type="submission" date="2020-03" db="EMBL/GenBank/DDBJ databases">
        <title>WGS of actinomycetes isolated from Thailand.</title>
        <authorList>
            <person name="Thawai C."/>
        </authorList>
    </citation>
    <scope>NUCLEOTIDE SEQUENCE [LARGE SCALE GENOMIC DNA]</scope>
    <source>
        <strain evidence="5 6">PLAI 1-29</strain>
    </source>
</reference>
<keyword evidence="2" id="KW-0596">Phosphopantetheine</keyword>
<dbReference type="SUPFAM" id="SSF52777">
    <property type="entry name" value="CoA-dependent acyltransferases"/>
    <property type="match status" value="4"/>
</dbReference>
<dbReference type="Gene3D" id="3.30.559.30">
    <property type="entry name" value="Nonribosomal peptide synthetase, condensation domain"/>
    <property type="match status" value="3"/>
</dbReference>
<dbReference type="RefSeq" id="WP_168104593.1">
    <property type="nucleotide sequence ID" value="NZ_JAATEN010000040.1"/>
</dbReference>
<dbReference type="Pfam" id="PF13193">
    <property type="entry name" value="AMP-binding_C"/>
    <property type="match status" value="1"/>
</dbReference>
<keyword evidence="3" id="KW-0597">Phosphoprotein</keyword>
<feature type="non-terminal residue" evidence="5">
    <location>
        <position position="1438"/>
    </location>
</feature>
<keyword evidence="6" id="KW-1185">Reference proteome</keyword>
<dbReference type="InterPro" id="IPR000873">
    <property type="entry name" value="AMP-dep_synth/lig_dom"/>
</dbReference>
<dbReference type="SMART" id="SM00823">
    <property type="entry name" value="PKS_PP"/>
    <property type="match status" value="1"/>
</dbReference>
<dbReference type="Pfam" id="PF00668">
    <property type="entry name" value="Condensation"/>
    <property type="match status" value="2"/>
</dbReference>
<dbReference type="Pfam" id="PF00501">
    <property type="entry name" value="AMP-binding"/>
    <property type="match status" value="1"/>
</dbReference>
<dbReference type="InterPro" id="IPR001242">
    <property type="entry name" value="Condensation_dom"/>
</dbReference>
<dbReference type="InterPro" id="IPR009081">
    <property type="entry name" value="PP-bd_ACP"/>
</dbReference>
<dbReference type="InterPro" id="IPR045851">
    <property type="entry name" value="AMP-bd_C_sf"/>
</dbReference>
<dbReference type="Proteomes" id="UP000695264">
    <property type="component" value="Unassembled WGS sequence"/>
</dbReference>
<dbReference type="PROSITE" id="PS00012">
    <property type="entry name" value="PHOSPHOPANTETHEINE"/>
    <property type="match status" value="1"/>
</dbReference>
<dbReference type="SUPFAM" id="SSF56801">
    <property type="entry name" value="Acetyl-CoA synthetase-like"/>
    <property type="match status" value="1"/>
</dbReference>
<dbReference type="Pfam" id="PF00550">
    <property type="entry name" value="PP-binding"/>
    <property type="match status" value="1"/>
</dbReference>
<feature type="domain" description="Carrier" evidence="4">
    <location>
        <begin position="1059"/>
        <end position="1133"/>
    </location>
</feature>
<dbReference type="Gene3D" id="3.40.50.980">
    <property type="match status" value="2"/>
</dbReference>
<dbReference type="Gene3D" id="3.30.300.30">
    <property type="match status" value="1"/>
</dbReference>
<dbReference type="Gene3D" id="3.30.559.10">
    <property type="entry name" value="Chloramphenicol acetyltransferase-like domain"/>
    <property type="match status" value="2"/>
</dbReference>
<accession>A0ABX1C8B9</accession>
<dbReference type="InterPro" id="IPR006162">
    <property type="entry name" value="Ppantetheine_attach_site"/>
</dbReference>
<evidence type="ECO:0000259" key="4">
    <source>
        <dbReference type="PROSITE" id="PS50075"/>
    </source>
</evidence>
<organism evidence="5 6">
    <name type="scientific">Streptomyces zingiberis</name>
    <dbReference type="NCBI Taxonomy" id="2053010"/>
    <lineage>
        <taxon>Bacteria</taxon>
        <taxon>Bacillati</taxon>
        <taxon>Actinomycetota</taxon>
        <taxon>Actinomycetes</taxon>
        <taxon>Kitasatosporales</taxon>
        <taxon>Streptomycetaceae</taxon>
        <taxon>Streptomyces</taxon>
    </lineage>
</organism>
<dbReference type="SUPFAM" id="SSF47336">
    <property type="entry name" value="ACP-like"/>
    <property type="match status" value="1"/>
</dbReference>
<dbReference type="NCBIfam" id="TIGR01733">
    <property type="entry name" value="AA-adenyl-dom"/>
    <property type="match status" value="1"/>
</dbReference>
<dbReference type="Gene3D" id="2.30.38.10">
    <property type="entry name" value="Luciferase, Domain 3"/>
    <property type="match status" value="1"/>
</dbReference>
<dbReference type="PROSITE" id="PS00455">
    <property type="entry name" value="AMP_BINDING"/>
    <property type="match status" value="1"/>
</dbReference>
<dbReference type="InterPro" id="IPR020845">
    <property type="entry name" value="AMP-binding_CS"/>
</dbReference>
<dbReference type="PANTHER" id="PTHR45527:SF1">
    <property type="entry name" value="FATTY ACID SYNTHASE"/>
    <property type="match status" value="1"/>
</dbReference>
<evidence type="ECO:0000256" key="1">
    <source>
        <dbReference type="ARBA" id="ARBA00001957"/>
    </source>
</evidence>
<dbReference type="InterPro" id="IPR029058">
    <property type="entry name" value="AB_hydrolase_fold"/>
</dbReference>
<dbReference type="EMBL" id="JAATEN010000040">
    <property type="protein sequence ID" value="NJQ03969.1"/>
    <property type="molecule type" value="Genomic_DNA"/>
</dbReference>
<comment type="caution">
    <text evidence="5">The sequence shown here is derived from an EMBL/GenBank/DDBJ whole genome shotgun (WGS) entry which is preliminary data.</text>
</comment>
<dbReference type="InterPro" id="IPR010071">
    <property type="entry name" value="AA_adenyl_dom"/>
</dbReference>
<evidence type="ECO:0000256" key="2">
    <source>
        <dbReference type="ARBA" id="ARBA00022450"/>
    </source>
</evidence>
<sequence length="1438" mass="150188">ATPVLHTLEAGAAVLDTDAGPTVNLTVSWAGRLLDEADAEQLGQLWLEMLAGLAAHTEDPAAGGHTPSDFPLLALTQDSVERLETAVPALADIWPLSPLQEGLLFHAAFDEEGPDLYEGQRVLALDGPLDADRLRGCWRTLLDRHPVLRAGFHRLESGEAVQVIAREAAPPWGEADLSGLGEEESRAELDRLLAAERSHRLDVTRPPLLRLLLVRLGEERHLQVVTSHHIVTDGWSLPVLIGELSALYAAGGDVRALPPATSYRDYLGWLARQDRDAAREAWRAEFSGTDEPTVVVPAEKALVPVVPERVPFAFGEDLTRAVDELARAHGVTVNTVVQGAWALLLARLAGRTDVVFGATVAGRPADLPRVESMVGLFLNTVPVRVCLDGVRSVADLLTGLQQRQVALMAHQHLGPAEIRRLAGPGAGFDTLVVYENYPRPELREPAPGALTVRPAGTPEDTGHYPLTLIAVPGDRLHGEFIHRPDLFPRERAADVVASLERVLRQITAAPDAPPARVDVLGAGRRAALEAWNRTTAPAPREPLPDLVRRRAERSPDTVAVDSGGRSLTYRELCAAAHRLARHLIAAGVGPEERVAVLVERSPEMVLAVLAVSAAGGAFVPVDPGHPAERVAFLLADADPAVVVCTRATRSAVPAGTAGRLLVLDEPETAAAVAALPAGPVTDGERRAPLTPAHAAYVIHTSGSTGRPKGVVVTHGGLGNLARAQIERFAVRPGARVLQFAPLGFDAAVSELCMALLAGATLVVPGADELPPRLPLADALRAARATHVTVPPSVLAACDDLPGTLETLVVAGEACPPALVERWAPGRRMVNAYGPTEVTVCAAMSAPLTADRDGAGEAVPIGRPLANTQVHVLDAFLRPVPPGTVGEMYVSGPGLARGYLGQPGMTAQRFTASPFAPGERMYRTGDLARWTGDGELVFAGRSDTQVKVRGHRVEPGEVEAVLTGHPAVARAAVVARRDGPGESRLVGYVVPATGTGAPGAAGGTGELLGALRAFLAERLPEYLVPSVLVPLEELPLTAHGKLDRRALPAPDFASKVTGREPRTAAEAAFCALFAEVLGLERVGAGDSFFELGGDSISSMQLASRARRAGHVVTPRQVFEEKTPERLAAVAAPPDGAAGAAGAVGGGGPGNTGDTGTGEVPWTPVMRIFGERALRPRFAQWALVGTPAGLRRETLERGLDALLATHGMLRARATGEPGTEPALVVGEPGGPVRAADLITSVDATATPDGDLDDFAASAAREATGLLDPAAGVMLRAVWLDAGPARTGRLALVVHHLAVDGVSWRVLVPDLAQACETAAAGGEPALDPVGTSFPRWAALLAEEAKAGHRLAELDAWTALLKGAGPLPGLPAPDPARDTAATLRRHSWTVPADQAATLTGRTPALYHCGVREVLLAGLAGAVARWCGGAGVSGDCSGPVGVA</sequence>
<dbReference type="InterPro" id="IPR036736">
    <property type="entry name" value="ACP-like_sf"/>
</dbReference>
<dbReference type="InterPro" id="IPR020806">
    <property type="entry name" value="PKS_PP-bd"/>
</dbReference>
<name>A0ABX1C8B9_9ACTN</name>
<dbReference type="CDD" id="cd19543">
    <property type="entry name" value="DCL_NRPS"/>
    <property type="match status" value="1"/>
</dbReference>
<dbReference type="InterPro" id="IPR025110">
    <property type="entry name" value="AMP-bd_C"/>
</dbReference>
<feature type="non-terminal residue" evidence="5">
    <location>
        <position position="1"/>
    </location>
</feature>
<comment type="cofactor">
    <cofactor evidence="1">
        <name>pantetheine 4'-phosphate</name>
        <dbReference type="ChEBI" id="CHEBI:47942"/>
    </cofactor>
</comment>
<gene>
    <name evidence="5" type="ORF">HCK00_26550</name>
</gene>
<dbReference type="InterPro" id="IPR023213">
    <property type="entry name" value="CAT-like_dom_sf"/>
</dbReference>
<evidence type="ECO:0000313" key="6">
    <source>
        <dbReference type="Proteomes" id="UP000695264"/>
    </source>
</evidence>
<dbReference type="Gene3D" id="3.40.50.1820">
    <property type="entry name" value="alpha/beta hydrolase"/>
    <property type="match status" value="1"/>
</dbReference>